<dbReference type="EMBL" id="PXVC01000007">
    <property type="protein sequence ID" value="PSI02381.1"/>
    <property type="molecule type" value="Genomic_DNA"/>
</dbReference>
<dbReference type="Proteomes" id="UP000240206">
    <property type="component" value="Unassembled WGS sequence"/>
</dbReference>
<evidence type="ECO:0000313" key="1">
    <source>
        <dbReference type="EMBL" id="PSI02381.1"/>
    </source>
</evidence>
<dbReference type="InterPro" id="IPR014953">
    <property type="entry name" value="DUF1824"/>
</dbReference>
<sequence length="126" mass="13598">MILEDLKGLRSAPDLTAQQKQQLAEDLKQRIAACDWFTVGVMAPGADQALASLRAMEASLGWQAMQLLDQHQLPDGAVFLKANQRTGTVTLRHEAGLGEGLLISGQCPSNPAAEDTWGPLPLDFFI</sequence>
<organism evidence="1 2">
    <name type="scientific">Synechococcus lacustris str. Tous</name>
    <dbReference type="NCBI Taxonomy" id="1910958"/>
    <lineage>
        <taxon>Bacteria</taxon>
        <taxon>Bacillati</taxon>
        <taxon>Cyanobacteriota</taxon>
        <taxon>Cyanophyceae</taxon>
        <taxon>Synechococcales</taxon>
        <taxon>Synechococcaceae</taxon>
        <taxon>Synechococcus</taxon>
    </lineage>
</organism>
<keyword evidence="2" id="KW-1185">Reference proteome</keyword>
<gene>
    <name evidence="1" type="ORF">C7K08_03260</name>
</gene>
<protein>
    <submittedName>
        <fullName evidence="1">DUF1824 domain-containing protein</fullName>
    </submittedName>
</protein>
<reference evidence="2" key="1">
    <citation type="submission" date="2018-03" db="EMBL/GenBank/DDBJ databases">
        <title>Ecological and genomic features of two cosmopolitan and abundant freshwater picocyanobacteria.</title>
        <authorList>
            <person name="Cabello-Yeves P.J."/>
            <person name="Picazo A."/>
            <person name="Camacho A."/>
            <person name="Callieri C."/>
            <person name="Rosselli R."/>
            <person name="Roda-Garcia J."/>
            <person name="Coutinho F.H."/>
            <person name="Rodriguez-Valera F."/>
        </authorList>
    </citation>
    <scope>NUCLEOTIDE SEQUENCE [LARGE SCALE GENOMIC DNA]</scope>
    <source>
        <strain evidence="2">Tous</strain>
    </source>
</reference>
<accession>A0A2P7EGN2</accession>
<dbReference type="STRING" id="1910958.BTM30_03130"/>
<evidence type="ECO:0000313" key="2">
    <source>
        <dbReference type="Proteomes" id="UP000240206"/>
    </source>
</evidence>
<dbReference type="Gene3D" id="3.30.360.10">
    <property type="entry name" value="Dihydrodipicolinate Reductase, domain 2"/>
    <property type="match status" value="1"/>
</dbReference>
<comment type="caution">
    <text evidence="1">The sequence shown here is derived from an EMBL/GenBank/DDBJ whole genome shotgun (WGS) entry which is preliminary data.</text>
</comment>
<dbReference type="RefSeq" id="WP_106499217.1">
    <property type="nucleotide sequence ID" value="NZ_PXVC01000007.1"/>
</dbReference>
<dbReference type="SUPFAM" id="SSF160532">
    <property type="entry name" value="Ava3019-like"/>
    <property type="match status" value="1"/>
</dbReference>
<proteinExistence type="predicted"/>
<dbReference type="Pfam" id="PF08854">
    <property type="entry name" value="DUF1824"/>
    <property type="match status" value="1"/>
</dbReference>
<name>A0A2P7EGN2_9SYNE</name>
<dbReference type="AlphaFoldDB" id="A0A2P7EGN2"/>